<dbReference type="InParanoid" id="A0A1Y2PA92"/>
<name>A0A1Y2PA92_9FLAO</name>
<keyword evidence="2" id="KW-1185">Reference proteome</keyword>
<reference evidence="1 2" key="1">
    <citation type="submission" date="2015-03" db="EMBL/GenBank/DDBJ databases">
        <title>Genome sequence of Tenacibaculum sp. S2-2, isolated from intestinal microbiota of sea cucumber, Apostichopus japonicas.</title>
        <authorList>
            <person name="Shao Z."/>
            <person name="Wang L."/>
            <person name="Li X."/>
        </authorList>
    </citation>
    <scope>NUCLEOTIDE SEQUENCE [LARGE SCALE GENOMIC DNA]</scope>
    <source>
        <strain evidence="1 2">S2-2</strain>
    </source>
</reference>
<evidence type="ECO:0008006" key="3">
    <source>
        <dbReference type="Google" id="ProtNLM"/>
    </source>
</evidence>
<protein>
    <recommendedName>
        <fullName evidence="3">EF-hand domain-containing protein</fullName>
    </recommendedName>
</protein>
<gene>
    <name evidence="1" type="ORF">WH52_12065</name>
</gene>
<dbReference type="AlphaFoldDB" id="A0A1Y2PA92"/>
<dbReference type="EMBL" id="LAPZ01000012">
    <property type="protein sequence ID" value="OSY87373.1"/>
    <property type="molecule type" value="Genomic_DNA"/>
</dbReference>
<evidence type="ECO:0000313" key="2">
    <source>
        <dbReference type="Proteomes" id="UP000194221"/>
    </source>
</evidence>
<dbReference type="PROSITE" id="PS51257">
    <property type="entry name" value="PROKAR_LIPOPROTEIN"/>
    <property type="match status" value="1"/>
</dbReference>
<dbReference type="PROSITE" id="PS00018">
    <property type="entry name" value="EF_HAND_1"/>
    <property type="match status" value="1"/>
</dbReference>
<evidence type="ECO:0000313" key="1">
    <source>
        <dbReference type="EMBL" id="OSY87373.1"/>
    </source>
</evidence>
<dbReference type="Proteomes" id="UP000194221">
    <property type="component" value="Unassembled WGS sequence"/>
</dbReference>
<comment type="caution">
    <text evidence="1">The sequence shown here is derived from an EMBL/GenBank/DDBJ whole genome shotgun (WGS) entry which is preliminary data.</text>
</comment>
<organism evidence="1 2">
    <name type="scientific">Tenacibaculum holothuriorum</name>
    <dbReference type="NCBI Taxonomy" id="1635173"/>
    <lineage>
        <taxon>Bacteria</taxon>
        <taxon>Pseudomonadati</taxon>
        <taxon>Bacteroidota</taxon>
        <taxon>Flavobacteriia</taxon>
        <taxon>Flavobacteriales</taxon>
        <taxon>Flavobacteriaceae</taxon>
        <taxon>Tenacibaculum</taxon>
    </lineage>
</organism>
<accession>A0A1Y2PA92</accession>
<sequence length="245" mass="28530">MFTEKIRGFMKKIGLVITTVLILIIGCNNKKHANINTVEVLDNENKEVKVDTTLLEIADLPVYIDSTEYLIHPIGFVNKSRKGIGYIYKSSRGKNDGFHLSNNYRDEITGNMNNLKFQKKNSNELKLLTKNHIKVKSVRFLRDIFNNLKKKMLLYEIVDTDSNKDGKITLEDIEGLYLSKVNGDDFIKITKPNHKVLMSKIVKELNRLYFKTLIKKSEKAKVDIHYFYIDFNDKEIKVTEYFPLN</sequence>
<proteinExistence type="predicted"/>
<dbReference type="STRING" id="1635173.WH52_12065"/>
<dbReference type="InterPro" id="IPR018247">
    <property type="entry name" value="EF_Hand_1_Ca_BS"/>
</dbReference>